<comment type="similarity">
    <text evidence="4">Belongs to the MsrA Met sulfoxide reductase family.</text>
</comment>
<dbReference type="EMBL" id="MEXH01000029">
    <property type="protein sequence ID" value="OGC91771.1"/>
    <property type="molecule type" value="Genomic_DNA"/>
</dbReference>
<proteinExistence type="inferred from homology"/>
<evidence type="ECO:0000313" key="6">
    <source>
        <dbReference type="EMBL" id="OGC91771.1"/>
    </source>
</evidence>
<dbReference type="GO" id="GO:0008113">
    <property type="term" value="F:peptide-methionine (S)-S-oxide reductase activity"/>
    <property type="evidence" value="ECO:0007669"/>
    <property type="project" value="UniProtKB-UniRule"/>
</dbReference>
<evidence type="ECO:0000259" key="5">
    <source>
        <dbReference type="Pfam" id="PF01625"/>
    </source>
</evidence>
<evidence type="ECO:0000256" key="1">
    <source>
        <dbReference type="ARBA" id="ARBA00023002"/>
    </source>
</evidence>
<feature type="domain" description="Peptide methionine sulphoxide reductase MsrA" evidence="5">
    <location>
        <begin position="10"/>
        <end position="155"/>
    </location>
</feature>
<dbReference type="SUPFAM" id="SSF55068">
    <property type="entry name" value="Peptide methionine sulfoxide reductase"/>
    <property type="match status" value="1"/>
</dbReference>
<dbReference type="PANTHER" id="PTHR43774:SF1">
    <property type="entry name" value="PEPTIDE METHIONINE SULFOXIDE REDUCTASE MSRA 2"/>
    <property type="match status" value="1"/>
</dbReference>
<dbReference type="InterPro" id="IPR036509">
    <property type="entry name" value="Met_Sox_Rdtase_MsrA_sf"/>
</dbReference>
<reference evidence="6 7" key="1">
    <citation type="journal article" date="2016" name="Nat. Commun.">
        <title>Thousands of microbial genomes shed light on interconnected biogeochemical processes in an aquifer system.</title>
        <authorList>
            <person name="Anantharaman K."/>
            <person name="Brown C.T."/>
            <person name="Hug L.A."/>
            <person name="Sharon I."/>
            <person name="Castelle C.J."/>
            <person name="Probst A.J."/>
            <person name="Thomas B.C."/>
            <person name="Singh A."/>
            <person name="Wilkins M.J."/>
            <person name="Karaoz U."/>
            <person name="Brodie E.L."/>
            <person name="Williams K.H."/>
            <person name="Hubbard S.S."/>
            <person name="Banfield J.F."/>
        </authorList>
    </citation>
    <scope>NUCLEOTIDE SEQUENCE [LARGE SCALE GENOMIC DNA]</scope>
</reference>
<dbReference type="GO" id="GO:0033744">
    <property type="term" value="F:L-methionine:thioredoxin-disulfide S-oxidoreductase activity"/>
    <property type="evidence" value="ECO:0007669"/>
    <property type="project" value="RHEA"/>
</dbReference>
<name>A0A1F4YCV9_9BACT</name>
<comment type="catalytic activity">
    <reaction evidence="2 4">
        <text>L-methionyl-[protein] + [thioredoxin]-disulfide + H2O = L-methionyl-(S)-S-oxide-[protein] + [thioredoxin]-dithiol</text>
        <dbReference type="Rhea" id="RHEA:14217"/>
        <dbReference type="Rhea" id="RHEA-COMP:10698"/>
        <dbReference type="Rhea" id="RHEA-COMP:10700"/>
        <dbReference type="Rhea" id="RHEA-COMP:12313"/>
        <dbReference type="Rhea" id="RHEA-COMP:12315"/>
        <dbReference type="ChEBI" id="CHEBI:15377"/>
        <dbReference type="ChEBI" id="CHEBI:16044"/>
        <dbReference type="ChEBI" id="CHEBI:29950"/>
        <dbReference type="ChEBI" id="CHEBI:44120"/>
        <dbReference type="ChEBI" id="CHEBI:50058"/>
        <dbReference type="EC" id="1.8.4.11"/>
    </reaction>
</comment>
<feature type="active site" evidence="4">
    <location>
        <position position="17"/>
    </location>
</feature>
<dbReference type="InterPro" id="IPR002569">
    <property type="entry name" value="Met_Sox_Rdtase_MsrA_dom"/>
</dbReference>
<evidence type="ECO:0000256" key="2">
    <source>
        <dbReference type="ARBA" id="ARBA00047806"/>
    </source>
</evidence>
<comment type="function">
    <text evidence="4">Has an important function as a repair enzyme for proteins that have been inactivated by oxidation. Catalyzes the reversible oxidation-reduction of methionine sulfoxide in proteins to methionine.</text>
</comment>
<keyword evidence="1 4" id="KW-0560">Oxidoreductase</keyword>
<organism evidence="6 7">
    <name type="scientific">Candidatus Amesbacteria bacterium RIFCSPHIGHO2_01_FULL_48_32b</name>
    <dbReference type="NCBI Taxonomy" id="1797253"/>
    <lineage>
        <taxon>Bacteria</taxon>
        <taxon>Candidatus Amesiibacteriota</taxon>
    </lineage>
</organism>
<comment type="catalytic activity">
    <reaction evidence="3 4">
        <text>[thioredoxin]-disulfide + L-methionine + H2O = L-methionine (S)-S-oxide + [thioredoxin]-dithiol</text>
        <dbReference type="Rhea" id="RHEA:19993"/>
        <dbReference type="Rhea" id="RHEA-COMP:10698"/>
        <dbReference type="Rhea" id="RHEA-COMP:10700"/>
        <dbReference type="ChEBI" id="CHEBI:15377"/>
        <dbReference type="ChEBI" id="CHEBI:29950"/>
        <dbReference type="ChEBI" id="CHEBI:50058"/>
        <dbReference type="ChEBI" id="CHEBI:57844"/>
        <dbReference type="ChEBI" id="CHEBI:58772"/>
        <dbReference type="EC" id="1.8.4.11"/>
    </reaction>
</comment>
<evidence type="ECO:0000256" key="3">
    <source>
        <dbReference type="ARBA" id="ARBA00048782"/>
    </source>
</evidence>
<dbReference type="PANTHER" id="PTHR43774">
    <property type="entry name" value="PEPTIDE METHIONINE SULFOXIDE REDUCTASE"/>
    <property type="match status" value="1"/>
</dbReference>
<dbReference type="Pfam" id="PF01625">
    <property type="entry name" value="PMSR"/>
    <property type="match status" value="1"/>
</dbReference>
<accession>A0A1F4YCV9</accession>
<sequence length="175" mass="19793">MSGGKGQAETATLAGGCFWCTEAIFRRLKGVSEVTSGYANSLVENPTWEEVYSERTEAAEAVRIKFDPKIISYRQLLEVFFKLHDPMSLNRQGADAGTEYRSAIFYHDEEQEKAARGAKSKVTGAVTEVVPLKNFYRAEGYHRDYYENNKTASYCRLVIDPKISKLYKEFEGMTA</sequence>
<dbReference type="AlphaFoldDB" id="A0A1F4YCV9"/>
<dbReference type="Gene3D" id="3.30.1060.10">
    <property type="entry name" value="Peptide methionine sulphoxide reductase MsrA"/>
    <property type="match status" value="1"/>
</dbReference>
<evidence type="ECO:0000256" key="4">
    <source>
        <dbReference type="HAMAP-Rule" id="MF_01401"/>
    </source>
</evidence>
<dbReference type="NCBIfam" id="TIGR00401">
    <property type="entry name" value="msrA"/>
    <property type="match status" value="1"/>
</dbReference>
<evidence type="ECO:0000313" key="7">
    <source>
        <dbReference type="Proteomes" id="UP000178176"/>
    </source>
</evidence>
<dbReference type="Proteomes" id="UP000178176">
    <property type="component" value="Unassembled WGS sequence"/>
</dbReference>
<comment type="caution">
    <text evidence="6">The sequence shown here is derived from an EMBL/GenBank/DDBJ whole genome shotgun (WGS) entry which is preliminary data.</text>
</comment>
<dbReference type="HAMAP" id="MF_01401">
    <property type="entry name" value="MsrA"/>
    <property type="match status" value="1"/>
</dbReference>
<protein>
    <recommendedName>
        <fullName evidence="4">Peptide methionine sulfoxide reductase MsrA</fullName>
        <shortName evidence="4">Protein-methionine-S-oxide reductase</shortName>
        <ecNumber evidence="4">1.8.4.11</ecNumber>
    </recommendedName>
    <alternativeName>
        <fullName evidence="4">Peptide-methionine (S)-S-oxide reductase</fullName>
        <shortName evidence="4">Peptide Met(O) reductase</shortName>
    </alternativeName>
</protein>
<dbReference type="EC" id="1.8.4.11" evidence="4"/>
<gene>
    <name evidence="4" type="primary">msrA</name>
    <name evidence="6" type="ORF">A2876_01530</name>
</gene>